<keyword evidence="5 6" id="KW-0472">Membrane</keyword>
<dbReference type="EMBL" id="JBJQOH010000002">
    <property type="protein sequence ID" value="KAL3696484.1"/>
    <property type="molecule type" value="Genomic_DNA"/>
</dbReference>
<keyword evidence="4 6" id="KW-1133">Transmembrane helix</keyword>
<dbReference type="PANTHER" id="PTHR13353">
    <property type="entry name" value="TRANSMEMBRANE PROTEIN 19"/>
    <property type="match status" value="1"/>
</dbReference>
<protein>
    <submittedName>
        <fullName evidence="7">Uncharacterized protein</fullName>
    </submittedName>
</protein>
<feature type="transmembrane region" description="Helical" evidence="6">
    <location>
        <begin position="44"/>
        <end position="63"/>
    </location>
</feature>
<feature type="transmembrane region" description="Helical" evidence="6">
    <location>
        <begin position="90"/>
        <end position="111"/>
    </location>
</feature>
<evidence type="ECO:0000313" key="8">
    <source>
        <dbReference type="Proteomes" id="UP001633002"/>
    </source>
</evidence>
<proteinExistence type="inferred from homology"/>
<reference evidence="7 8" key="1">
    <citation type="submission" date="2024-09" db="EMBL/GenBank/DDBJ databases">
        <title>Chromosome-scale assembly of Riccia sorocarpa.</title>
        <authorList>
            <person name="Paukszto L."/>
        </authorList>
    </citation>
    <scope>NUCLEOTIDE SEQUENCE [LARGE SCALE GENOMIC DNA]</scope>
    <source>
        <strain evidence="7">LP-2024</strain>
        <tissue evidence="7">Aerial parts of the thallus</tissue>
    </source>
</reference>
<comment type="subcellular location">
    <subcellularLocation>
        <location evidence="1">Membrane</location>
        <topology evidence="1">Multi-pass membrane protein</topology>
    </subcellularLocation>
</comment>
<gene>
    <name evidence="7" type="ORF">R1sor_010560</name>
</gene>
<feature type="transmembrane region" description="Helical" evidence="6">
    <location>
        <begin position="170"/>
        <end position="195"/>
    </location>
</feature>
<evidence type="ECO:0000256" key="3">
    <source>
        <dbReference type="ARBA" id="ARBA00022692"/>
    </source>
</evidence>
<feature type="transmembrane region" description="Helical" evidence="6">
    <location>
        <begin position="123"/>
        <end position="150"/>
    </location>
</feature>
<evidence type="ECO:0000256" key="5">
    <source>
        <dbReference type="ARBA" id="ARBA00023136"/>
    </source>
</evidence>
<dbReference type="Proteomes" id="UP001633002">
    <property type="component" value="Unassembled WGS sequence"/>
</dbReference>
<keyword evidence="8" id="KW-1185">Reference proteome</keyword>
<evidence type="ECO:0000313" key="7">
    <source>
        <dbReference type="EMBL" id="KAL3696484.1"/>
    </source>
</evidence>
<dbReference type="GO" id="GO:0016020">
    <property type="term" value="C:membrane"/>
    <property type="evidence" value="ECO:0007669"/>
    <property type="project" value="UniProtKB-SubCell"/>
</dbReference>
<evidence type="ECO:0000256" key="6">
    <source>
        <dbReference type="SAM" id="Phobius"/>
    </source>
</evidence>
<keyword evidence="3 6" id="KW-0812">Transmembrane</keyword>
<dbReference type="PANTHER" id="PTHR13353:SF14">
    <property type="entry name" value="PROTEIN PGR"/>
    <property type="match status" value="1"/>
</dbReference>
<dbReference type="Pfam" id="PF01940">
    <property type="entry name" value="DUF92"/>
    <property type="match status" value="1"/>
</dbReference>
<evidence type="ECO:0000256" key="1">
    <source>
        <dbReference type="ARBA" id="ARBA00004141"/>
    </source>
</evidence>
<name>A0ABD3I4H5_9MARC</name>
<evidence type="ECO:0000256" key="4">
    <source>
        <dbReference type="ARBA" id="ARBA00022989"/>
    </source>
</evidence>
<organism evidence="7 8">
    <name type="scientific">Riccia sorocarpa</name>
    <dbReference type="NCBI Taxonomy" id="122646"/>
    <lineage>
        <taxon>Eukaryota</taxon>
        <taxon>Viridiplantae</taxon>
        <taxon>Streptophyta</taxon>
        <taxon>Embryophyta</taxon>
        <taxon>Marchantiophyta</taxon>
        <taxon>Marchantiopsida</taxon>
        <taxon>Marchantiidae</taxon>
        <taxon>Marchantiales</taxon>
        <taxon>Ricciaceae</taxon>
        <taxon>Riccia</taxon>
    </lineage>
</organism>
<comment type="similarity">
    <text evidence="2">Belongs to the TMEM19 family.</text>
</comment>
<sequence length="196" mass="20869">MRDGPADELNMVTKDDVSAAVRRLLVSEDSNKFKENSLKLRSQVLANSIVGMLLSLGVAYATGFQGCNGDTWSSEIGVLSNNTPRLSSTFRTLLAISHHISNLSFSVGYFTTDCRAQTANSQWLLLPIGTAVGLLGSLFDSVLGATVQFNGICVVGKPEPTVKRISGYDILTNTCVNFVSALLISLATAAACLYVV</sequence>
<dbReference type="AlphaFoldDB" id="A0ABD3I4H5"/>
<evidence type="ECO:0000256" key="2">
    <source>
        <dbReference type="ARBA" id="ARBA00009012"/>
    </source>
</evidence>
<accession>A0ABD3I4H5</accession>
<dbReference type="InterPro" id="IPR002794">
    <property type="entry name" value="DUF92_TMEM19"/>
</dbReference>
<comment type="caution">
    <text evidence="7">The sequence shown here is derived from an EMBL/GenBank/DDBJ whole genome shotgun (WGS) entry which is preliminary data.</text>
</comment>